<feature type="region of interest" description="Disordered" evidence="1">
    <location>
        <begin position="275"/>
        <end position="345"/>
    </location>
</feature>
<dbReference type="RefSeq" id="XP_065459504.1">
    <property type="nucleotide sequence ID" value="XM_065603432.1"/>
</dbReference>
<name>A0ABZ0P4Y1_CERBT</name>
<reference evidence="2 3" key="1">
    <citation type="submission" date="2023-09" db="EMBL/GenBank/DDBJ databases">
        <title>Complete-Gapless Cercospora beticola genome.</title>
        <authorList>
            <person name="Wyatt N.A."/>
            <person name="Spanner R.E."/>
            <person name="Bolton M.D."/>
        </authorList>
    </citation>
    <scope>NUCLEOTIDE SEQUENCE [LARGE SCALE GENOMIC DNA]</scope>
    <source>
        <strain evidence="2">Cb09-40</strain>
    </source>
</reference>
<feature type="compositionally biased region" description="Basic and acidic residues" evidence="1">
    <location>
        <begin position="194"/>
        <end position="208"/>
    </location>
</feature>
<dbReference type="Proteomes" id="UP001302367">
    <property type="component" value="Chromosome 8"/>
</dbReference>
<feature type="compositionally biased region" description="Basic and acidic residues" evidence="1">
    <location>
        <begin position="512"/>
        <end position="521"/>
    </location>
</feature>
<accession>A0ABZ0P4Y1</accession>
<proteinExistence type="predicted"/>
<evidence type="ECO:0000313" key="3">
    <source>
        <dbReference type="Proteomes" id="UP001302367"/>
    </source>
</evidence>
<gene>
    <name evidence="2" type="ORF">RHO25_011598</name>
</gene>
<evidence type="ECO:0000256" key="1">
    <source>
        <dbReference type="SAM" id="MobiDB-lite"/>
    </source>
</evidence>
<feature type="compositionally biased region" description="Polar residues" evidence="1">
    <location>
        <begin position="314"/>
        <end position="323"/>
    </location>
</feature>
<organism evidence="2 3">
    <name type="scientific">Cercospora beticola</name>
    <name type="common">Sugarbeet leaf spot fungus</name>
    <dbReference type="NCBI Taxonomy" id="122368"/>
    <lineage>
        <taxon>Eukaryota</taxon>
        <taxon>Fungi</taxon>
        <taxon>Dikarya</taxon>
        <taxon>Ascomycota</taxon>
        <taxon>Pezizomycotina</taxon>
        <taxon>Dothideomycetes</taxon>
        <taxon>Dothideomycetidae</taxon>
        <taxon>Mycosphaerellales</taxon>
        <taxon>Mycosphaerellaceae</taxon>
        <taxon>Cercospora</taxon>
    </lineage>
</organism>
<dbReference type="EMBL" id="CP134191">
    <property type="protein sequence ID" value="WPB06938.1"/>
    <property type="molecule type" value="Genomic_DNA"/>
</dbReference>
<evidence type="ECO:0000313" key="2">
    <source>
        <dbReference type="EMBL" id="WPB06938.1"/>
    </source>
</evidence>
<feature type="compositionally biased region" description="Basic and acidic residues" evidence="1">
    <location>
        <begin position="371"/>
        <end position="383"/>
    </location>
</feature>
<feature type="compositionally biased region" description="Basic residues" evidence="1">
    <location>
        <begin position="456"/>
        <end position="466"/>
    </location>
</feature>
<keyword evidence="3" id="KW-1185">Reference proteome</keyword>
<feature type="compositionally biased region" description="Low complexity" evidence="1">
    <location>
        <begin position="492"/>
        <end position="502"/>
    </location>
</feature>
<feature type="region of interest" description="Disordered" evidence="1">
    <location>
        <begin position="151"/>
        <end position="259"/>
    </location>
</feature>
<protein>
    <submittedName>
        <fullName evidence="2">Uncharacterized protein</fullName>
    </submittedName>
</protein>
<feature type="region of interest" description="Disordered" evidence="1">
    <location>
        <begin position="364"/>
        <end position="529"/>
    </location>
</feature>
<feature type="compositionally biased region" description="Polar residues" evidence="1">
    <location>
        <begin position="240"/>
        <end position="249"/>
    </location>
</feature>
<sequence>MPVYLLHGFKWPRPLIRIHIILQNLDDAAAEWLVSPGTTQCLLENFDTLFPDQMKHLPNLRFIEQFDPEDESSTNNGPSQPFAYVADVCVEVKLGINIDEFRGKGVTGDQWQALMELRDKIAPEERPGWFVVVCGDEERWAPPTINTLNHSVRASENGVVHNTEPDTETEAPKRTSAAASPANPSVLDNGLVLSDKRKSNPKVEESRGFRKFIGGFSRRKSHANLPTRTNKEDPLPQPPASSSTATETAPQLPPVNGNARAISAFPLNEPLVELSTLPPTRAGEESSRSRSISPIEEVPSTPGTEYSDGEPVTGTRSDTSTPMALQKRISEVPRFKPTLSNPIPPEFRRAQSVVVRRPVATRASLPPLKTHKSDETLPDHANDDDLSAPAPSVLPKREGKRALQKAPADPSAGRHSLFPKIDTSRPPMTQTEVVSNEEDDGECVVITMQPRTSTPVRKKSHRRSQHGSRSDKLSSHHSGRRSIASPIKDDGSPGPSRPRGSRNTGLSSPPRKHSDAVENSDRPAFGQRISQFDIIANQIENALNEMR</sequence>
<dbReference type="GeneID" id="35434036"/>